<evidence type="ECO:0000256" key="13">
    <source>
        <dbReference type="PIRSR" id="PIRSR018425-2"/>
    </source>
</evidence>
<dbReference type="Pfam" id="PF20750">
    <property type="entry name" value="PAP_NTPase"/>
    <property type="match status" value="1"/>
</dbReference>
<dbReference type="EC" id="2.7.7.19" evidence="11"/>
<dbReference type="InterPro" id="IPR014492">
    <property type="entry name" value="PolyA_polymerase"/>
</dbReference>
<feature type="compositionally biased region" description="Basic residues" evidence="14">
    <location>
        <begin position="588"/>
        <end position="598"/>
    </location>
</feature>
<dbReference type="OrthoDB" id="412748at2759"/>
<keyword evidence="8 11" id="KW-0067">ATP-binding</keyword>
<evidence type="ECO:0000256" key="9">
    <source>
        <dbReference type="ARBA" id="ARBA00022842"/>
    </source>
</evidence>
<dbReference type="InterPro" id="IPR007010">
    <property type="entry name" value="PolA_pol_RNA-bd_dom"/>
</dbReference>
<accession>A0A1X6NQG6</accession>
<proteinExistence type="inferred from homology"/>
<dbReference type="InterPro" id="IPR048840">
    <property type="entry name" value="PolA_pol_NTPase"/>
</dbReference>
<dbReference type="InterPro" id="IPR043519">
    <property type="entry name" value="NT_sf"/>
</dbReference>
<feature type="binding site" evidence="12">
    <location>
        <begin position="104"/>
        <end position="106"/>
    </location>
    <ligand>
        <name>ATP</name>
        <dbReference type="ChEBI" id="CHEBI:30616"/>
    </ligand>
</feature>
<feature type="binding site" evidence="12">
    <location>
        <begin position="91"/>
        <end position="93"/>
    </location>
    <ligand>
        <name>ATP</name>
        <dbReference type="ChEBI" id="CHEBI:30616"/>
    </ligand>
</feature>
<evidence type="ECO:0000259" key="15">
    <source>
        <dbReference type="Pfam" id="PF04926"/>
    </source>
</evidence>
<dbReference type="GO" id="GO:0046872">
    <property type="term" value="F:metal ion binding"/>
    <property type="evidence" value="ECO:0007669"/>
    <property type="project" value="UniProtKB-KW"/>
</dbReference>
<evidence type="ECO:0000256" key="5">
    <source>
        <dbReference type="ARBA" id="ARBA00022679"/>
    </source>
</evidence>
<keyword evidence="4 11" id="KW-0507">mRNA processing</keyword>
<feature type="binding site" evidence="13">
    <location>
        <position position="104"/>
    </location>
    <ligand>
        <name>Mg(2+)</name>
        <dbReference type="ChEBI" id="CHEBI:18420"/>
        <label>2</label>
        <note>catalytic</note>
    </ligand>
</feature>
<organism evidence="18 19">
    <name type="scientific">Porphyra umbilicalis</name>
    <name type="common">Purple laver</name>
    <name type="synonym">Red alga</name>
    <dbReference type="NCBI Taxonomy" id="2786"/>
    <lineage>
        <taxon>Eukaryota</taxon>
        <taxon>Rhodophyta</taxon>
        <taxon>Bangiophyceae</taxon>
        <taxon>Bangiales</taxon>
        <taxon>Bangiaceae</taxon>
        <taxon>Porphyra</taxon>
    </lineage>
</organism>
<comment type="function">
    <text evidence="11">Polymerase that creates the 3'-poly(A) tail of mRNA's.</text>
</comment>
<dbReference type="AlphaFoldDB" id="A0A1X6NQG6"/>
<dbReference type="GO" id="GO:0006397">
    <property type="term" value="P:mRNA processing"/>
    <property type="evidence" value="ECO:0007669"/>
    <property type="project" value="UniProtKB-KW"/>
</dbReference>
<name>A0A1X6NQG6_PORUM</name>
<feature type="region of interest" description="Disordered" evidence="14">
    <location>
        <begin position="400"/>
        <end position="421"/>
    </location>
</feature>
<dbReference type="SUPFAM" id="SSF81301">
    <property type="entry name" value="Nucleotidyltransferase"/>
    <property type="match status" value="1"/>
</dbReference>
<feature type="binding site" evidence="12">
    <location>
        <position position="233"/>
    </location>
    <ligand>
        <name>ATP</name>
        <dbReference type="ChEBI" id="CHEBI:30616"/>
    </ligand>
</feature>
<feature type="compositionally biased region" description="Low complexity" evidence="14">
    <location>
        <begin position="656"/>
        <end position="672"/>
    </location>
</feature>
<dbReference type="Pfam" id="PF04928">
    <property type="entry name" value="PAP_central"/>
    <property type="match status" value="1"/>
</dbReference>
<keyword evidence="9 13" id="KW-0460">Magnesium</keyword>
<dbReference type="FunFam" id="1.10.1410.10:FF:000001">
    <property type="entry name" value="Putative poly(A) polymerase gamma"/>
    <property type="match status" value="1"/>
</dbReference>
<dbReference type="InterPro" id="IPR007012">
    <property type="entry name" value="PolA_pol_cen_dom"/>
</dbReference>
<keyword evidence="6 13" id="KW-0479">Metal-binding</keyword>
<feature type="binding site" evidence="12">
    <location>
        <begin position="251"/>
        <end position="252"/>
    </location>
    <ligand>
        <name>ATP</name>
        <dbReference type="ChEBI" id="CHEBI:30616"/>
    </ligand>
</feature>
<evidence type="ECO:0000256" key="8">
    <source>
        <dbReference type="ARBA" id="ARBA00022840"/>
    </source>
</evidence>
<feature type="region of interest" description="Disordered" evidence="14">
    <location>
        <begin position="1"/>
        <end position="25"/>
    </location>
</feature>
<dbReference type="FunFam" id="3.30.460.10:FF:000002">
    <property type="entry name" value="Poly(A) polymerase alpha, putative"/>
    <property type="match status" value="1"/>
</dbReference>
<feature type="domain" description="Poly(A) polymerase nucleotidyltransferase" evidence="17">
    <location>
        <begin position="12"/>
        <end position="219"/>
    </location>
</feature>
<dbReference type="Pfam" id="PF04926">
    <property type="entry name" value="PAP_RNA-bind"/>
    <property type="match status" value="1"/>
</dbReference>
<evidence type="ECO:0000256" key="12">
    <source>
        <dbReference type="PIRSR" id="PIRSR018425-1"/>
    </source>
</evidence>
<evidence type="ECO:0000259" key="17">
    <source>
        <dbReference type="Pfam" id="PF20750"/>
    </source>
</evidence>
<dbReference type="GO" id="GO:0005634">
    <property type="term" value="C:nucleus"/>
    <property type="evidence" value="ECO:0007669"/>
    <property type="project" value="UniProtKB-SubCell"/>
</dbReference>
<evidence type="ECO:0000256" key="11">
    <source>
        <dbReference type="PIRNR" id="PIRNR018425"/>
    </source>
</evidence>
<dbReference type="SUPFAM" id="SSF81631">
    <property type="entry name" value="PAP/OAS1 substrate-binding domain"/>
    <property type="match status" value="1"/>
</dbReference>
<dbReference type="PIRSF" id="PIRSF018425">
    <property type="entry name" value="PolyA_polymerase"/>
    <property type="match status" value="1"/>
</dbReference>
<dbReference type="GO" id="GO:0003723">
    <property type="term" value="F:RNA binding"/>
    <property type="evidence" value="ECO:0007669"/>
    <property type="project" value="UniProtKB-UniRule"/>
</dbReference>
<keyword evidence="7 11" id="KW-0547">Nucleotide-binding</keyword>
<feature type="binding site" evidence="12">
    <location>
        <position position="242"/>
    </location>
    <ligand>
        <name>ATP</name>
        <dbReference type="ChEBI" id="CHEBI:30616"/>
    </ligand>
</feature>
<dbReference type="Gene3D" id="1.10.1410.10">
    <property type="match status" value="1"/>
</dbReference>
<feature type="region of interest" description="Disordered" evidence="14">
    <location>
        <begin position="581"/>
        <end position="672"/>
    </location>
</feature>
<evidence type="ECO:0000256" key="6">
    <source>
        <dbReference type="ARBA" id="ARBA00022723"/>
    </source>
</evidence>
<comment type="catalytic activity">
    <reaction evidence="11">
        <text>RNA(n) + ATP = RNA(n)-3'-adenine ribonucleotide + diphosphate</text>
        <dbReference type="Rhea" id="RHEA:11332"/>
        <dbReference type="Rhea" id="RHEA-COMP:14527"/>
        <dbReference type="Rhea" id="RHEA-COMP:17347"/>
        <dbReference type="ChEBI" id="CHEBI:30616"/>
        <dbReference type="ChEBI" id="CHEBI:33019"/>
        <dbReference type="ChEBI" id="CHEBI:140395"/>
        <dbReference type="ChEBI" id="CHEBI:173115"/>
        <dbReference type="EC" id="2.7.7.19"/>
    </reaction>
</comment>
<evidence type="ECO:0000256" key="7">
    <source>
        <dbReference type="ARBA" id="ARBA00022741"/>
    </source>
</evidence>
<keyword evidence="19" id="KW-1185">Reference proteome</keyword>
<evidence type="ECO:0000313" key="18">
    <source>
        <dbReference type="EMBL" id="OSX70848.1"/>
    </source>
</evidence>
<gene>
    <name evidence="18" type="ORF">BU14_0651s0004</name>
</gene>
<feature type="compositionally biased region" description="Low complexity" evidence="14">
    <location>
        <begin position="601"/>
        <end position="620"/>
    </location>
</feature>
<evidence type="ECO:0000256" key="14">
    <source>
        <dbReference type="SAM" id="MobiDB-lite"/>
    </source>
</evidence>
<dbReference type="GO" id="GO:0005524">
    <property type="term" value="F:ATP binding"/>
    <property type="evidence" value="ECO:0007669"/>
    <property type="project" value="UniProtKB-UniRule"/>
</dbReference>
<comment type="cofactor">
    <cofactor evidence="13">
        <name>Mg(2+)</name>
        <dbReference type="ChEBI" id="CHEBI:18420"/>
    </cofactor>
    <text evidence="13">Binds 2 magnesium ions. Also active with manganese.</text>
</comment>
<keyword evidence="10 11" id="KW-0539">Nucleus</keyword>
<comment type="cofactor">
    <cofactor evidence="1">
        <name>Mn(2+)</name>
        <dbReference type="ChEBI" id="CHEBI:29035"/>
    </cofactor>
</comment>
<reference evidence="18 19" key="1">
    <citation type="submission" date="2017-03" db="EMBL/GenBank/DDBJ databases">
        <title>WGS assembly of Porphyra umbilicalis.</title>
        <authorList>
            <person name="Brawley S.H."/>
            <person name="Blouin N.A."/>
            <person name="Ficko-Blean E."/>
            <person name="Wheeler G.L."/>
            <person name="Lohr M."/>
            <person name="Goodson H.V."/>
            <person name="Jenkins J.W."/>
            <person name="Blaby-Haas C.E."/>
            <person name="Helliwell K.E."/>
            <person name="Chan C."/>
            <person name="Marriage T."/>
            <person name="Bhattacharya D."/>
            <person name="Klein A.S."/>
            <person name="Badis Y."/>
            <person name="Brodie J."/>
            <person name="Cao Y."/>
            <person name="Collen J."/>
            <person name="Dittami S.M."/>
            <person name="Gachon C.M."/>
            <person name="Green B.R."/>
            <person name="Karpowicz S."/>
            <person name="Kim J.W."/>
            <person name="Kudahl U."/>
            <person name="Lin S."/>
            <person name="Michel G."/>
            <person name="Mittag M."/>
            <person name="Olson B.J."/>
            <person name="Pangilinan J."/>
            <person name="Peng Y."/>
            <person name="Qiu H."/>
            <person name="Shu S."/>
            <person name="Singer J.T."/>
            <person name="Smith A.G."/>
            <person name="Sprecher B.N."/>
            <person name="Wagner V."/>
            <person name="Wang W."/>
            <person name="Wang Z.-Y."/>
            <person name="Yan J."/>
            <person name="Yarish C."/>
            <person name="Zoeuner-Riek S."/>
            <person name="Zhuang Y."/>
            <person name="Zou Y."/>
            <person name="Lindquist E.A."/>
            <person name="Grimwood J."/>
            <person name="Barry K."/>
            <person name="Rokhsar D.S."/>
            <person name="Schmutz J."/>
            <person name="Stiller J.W."/>
            <person name="Grossman A.R."/>
            <person name="Prochnik S.E."/>
        </authorList>
    </citation>
    <scope>NUCLEOTIDE SEQUENCE [LARGE SCALE GENOMIC DNA]</scope>
    <source>
        <strain evidence="18">4086291</strain>
    </source>
</reference>
<dbReference type="EMBL" id="KV919199">
    <property type="protein sequence ID" value="OSX70848.1"/>
    <property type="molecule type" value="Genomic_DNA"/>
</dbReference>
<protein>
    <recommendedName>
        <fullName evidence="11">Poly(A) polymerase</fullName>
        <ecNumber evidence="11">2.7.7.19</ecNumber>
    </recommendedName>
</protein>
<evidence type="ECO:0000313" key="19">
    <source>
        <dbReference type="Proteomes" id="UP000218209"/>
    </source>
</evidence>
<dbReference type="GO" id="GO:0031123">
    <property type="term" value="P:RNA 3'-end processing"/>
    <property type="evidence" value="ECO:0007669"/>
    <property type="project" value="InterPro"/>
</dbReference>
<keyword evidence="5 11" id="KW-0808">Transferase</keyword>
<feature type="binding site" evidence="13">
    <location>
        <position position="104"/>
    </location>
    <ligand>
        <name>Mg(2+)</name>
        <dbReference type="ChEBI" id="CHEBI:18420"/>
        <label>1</label>
        <note>catalytic</note>
    </ligand>
</feature>
<dbReference type="Gene3D" id="3.30.460.10">
    <property type="entry name" value="Beta Polymerase, domain 2"/>
    <property type="match status" value="1"/>
</dbReference>
<dbReference type="SUPFAM" id="SSF55003">
    <property type="entry name" value="PAP/Archaeal CCA-adding enzyme, C-terminal domain"/>
    <property type="match status" value="1"/>
</dbReference>
<feature type="binding site" evidence="13">
    <location>
        <position position="172"/>
    </location>
    <ligand>
        <name>Mg(2+)</name>
        <dbReference type="ChEBI" id="CHEBI:18420"/>
        <label>2</label>
        <note>catalytic</note>
    </ligand>
</feature>
<feature type="binding site" evidence="13">
    <location>
        <position position="106"/>
    </location>
    <ligand>
        <name>Mg(2+)</name>
        <dbReference type="ChEBI" id="CHEBI:18420"/>
        <label>1</label>
        <note>catalytic</note>
    </ligand>
</feature>
<dbReference type="Gene3D" id="3.30.70.590">
    <property type="entry name" value="Poly(A) polymerase predicted RNA binding domain"/>
    <property type="match status" value="2"/>
</dbReference>
<evidence type="ECO:0000256" key="2">
    <source>
        <dbReference type="ARBA" id="ARBA00004123"/>
    </source>
</evidence>
<dbReference type="PANTHER" id="PTHR10682:SF10">
    <property type="entry name" value="POLYNUCLEOTIDE ADENYLYLTRANSFERASE"/>
    <property type="match status" value="1"/>
</dbReference>
<dbReference type="CDD" id="cd05402">
    <property type="entry name" value="NT_PAP_TUTase"/>
    <property type="match status" value="1"/>
</dbReference>
<sequence>MDGGAVPGRSYGVTEPISLASPEPLDQHLSDELEAYLRANRLYESVAEQQHRETVLSDLSELVTEWVRRVSLAAGMTDAMANETGARIFTFGSYRLGVNGPGADIDTLCIAPRHVDRKRDVFGIPEPGGVAPNPDNVLVEMLRRKPLATDIVAVADAYVPIIKFEYSGVEIDLLCACLQMSSIPEKLDILDDSILRNVDDSTQRSINGVRVTDAILRLVPNIPHFRTTLRAIKLWAKKRAVYSNVLGYLGGVAWAILVARICQLYPNAAPATLLSRFFRVYEQWKWPNPVLLRSISTGNPNLGFKLWNPSMNMSDRRHLMPIVTPSYPSMNTTHNVSQSTLKVMKEEISRGNRIVNEVFDGASLPSSSPPAVKATLTPAAAALATPADASIDAAPGKAIANGSPPSDVAKTPVKPSSASPTPGAAWAPLFDTVDFFSQHSHFLQIDVFAAESPTQKKWRGWVESKLRLFIHRLEALPRVGVHPFPPEFVSATAYPEGCGATFFFGLDFSVPARGGRPEPVPPPSVDGAPVQRTVDITQPVDEWIGLVTNWQERTAAMLVSVAHVKRKGLPPCAVDSAFGRAARGTSASKKRRKERKKSVSTAAGAATKAGAGAANGAPPGVSTQTGGVAATPSSAAVGGVDNDGDTRDAKRRRMEATAAADEPASAAGPLAAGAAAGDATTATAATTADAVSTAPTSVAAAVAEDAVPSVEPEDDELQADPGVGAPAVAAATSAKPIISVKLAGL</sequence>
<dbReference type="GO" id="GO:1990817">
    <property type="term" value="F:poly(A) RNA polymerase activity"/>
    <property type="evidence" value="ECO:0007669"/>
    <property type="project" value="UniProtKB-UniRule"/>
</dbReference>
<evidence type="ECO:0000256" key="10">
    <source>
        <dbReference type="ARBA" id="ARBA00023242"/>
    </source>
</evidence>
<feature type="binding site" evidence="13">
    <location>
        <position position="106"/>
    </location>
    <ligand>
        <name>Mg(2+)</name>
        <dbReference type="ChEBI" id="CHEBI:18420"/>
        <label>2</label>
        <note>catalytic</note>
    </ligand>
</feature>
<evidence type="ECO:0000259" key="16">
    <source>
        <dbReference type="Pfam" id="PF04928"/>
    </source>
</evidence>
<evidence type="ECO:0000256" key="4">
    <source>
        <dbReference type="ARBA" id="ARBA00022664"/>
    </source>
</evidence>
<comment type="similarity">
    <text evidence="3 11">Belongs to the poly(A) polymerase family.</text>
</comment>
<dbReference type="PANTHER" id="PTHR10682">
    <property type="entry name" value="POLY A POLYMERASE"/>
    <property type="match status" value="1"/>
</dbReference>
<feature type="domain" description="Poly(A) polymerase RNA-binding" evidence="15">
    <location>
        <begin position="434"/>
        <end position="491"/>
    </location>
</feature>
<feature type="binding site" evidence="12">
    <location>
        <position position="172"/>
    </location>
    <ligand>
        <name>ATP</name>
        <dbReference type="ChEBI" id="CHEBI:30616"/>
    </ligand>
</feature>
<evidence type="ECO:0000256" key="3">
    <source>
        <dbReference type="ARBA" id="ARBA00010912"/>
    </source>
</evidence>
<dbReference type="InterPro" id="IPR011068">
    <property type="entry name" value="NuclTrfase_I-like_C"/>
</dbReference>
<comment type="subcellular location">
    <subcellularLocation>
        <location evidence="2 11">Nucleus</location>
    </subcellularLocation>
</comment>
<dbReference type="Proteomes" id="UP000218209">
    <property type="component" value="Unassembled WGS sequence"/>
</dbReference>
<evidence type="ECO:0000256" key="1">
    <source>
        <dbReference type="ARBA" id="ARBA00001936"/>
    </source>
</evidence>
<feature type="compositionally biased region" description="Polar residues" evidence="14">
    <location>
        <begin position="621"/>
        <end position="634"/>
    </location>
</feature>
<feature type="domain" description="Poly(A) polymerase central" evidence="16">
    <location>
        <begin position="224"/>
        <end position="361"/>
    </location>
</feature>